<proteinExistence type="predicted"/>
<accession>A0A0C3P2A5</accession>
<evidence type="ECO:0000313" key="2">
    <source>
        <dbReference type="EMBL" id="KIP12009.1"/>
    </source>
</evidence>
<feature type="compositionally biased region" description="Basic and acidic residues" evidence="1">
    <location>
        <begin position="735"/>
        <end position="747"/>
    </location>
</feature>
<reference evidence="2 3" key="1">
    <citation type="journal article" date="2014" name="PLoS Genet.">
        <title>Analysis of the Phlebiopsis gigantea genome, transcriptome and secretome provides insight into its pioneer colonization strategies of wood.</title>
        <authorList>
            <person name="Hori C."/>
            <person name="Ishida T."/>
            <person name="Igarashi K."/>
            <person name="Samejima M."/>
            <person name="Suzuki H."/>
            <person name="Master E."/>
            <person name="Ferreira P."/>
            <person name="Ruiz-Duenas F.J."/>
            <person name="Held B."/>
            <person name="Canessa P."/>
            <person name="Larrondo L.F."/>
            <person name="Schmoll M."/>
            <person name="Druzhinina I.S."/>
            <person name="Kubicek C.P."/>
            <person name="Gaskell J.A."/>
            <person name="Kersten P."/>
            <person name="St John F."/>
            <person name="Glasner J."/>
            <person name="Sabat G."/>
            <person name="Splinter BonDurant S."/>
            <person name="Syed K."/>
            <person name="Yadav J."/>
            <person name="Mgbeahuruike A.C."/>
            <person name="Kovalchuk A."/>
            <person name="Asiegbu F.O."/>
            <person name="Lackner G."/>
            <person name="Hoffmeister D."/>
            <person name="Rencoret J."/>
            <person name="Gutierrez A."/>
            <person name="Sun H."/>
            <person name="Lindquist E."/>
            <person name="Barry K."/>
            <person name="Riley R."/>
            <person name="Grigoriev I.V."/>
            <person name="Henrissat B."/>
            <person name="Kues U."/>
            <person name="Berka R.M."/>
            <person name="Martinez A.T."/>
            <person name="Covert S.F."/>
            <person name="Blanchette R.A."/>
            <person name="Cullen D."/>
        </authorList>
    </citation>
    <scope>NUCLEOTIDE SEQUENCE [LARGE SCALE GENOMIC DNA]</scope>
    <source>
        <strain evidence="2 3">11061_1 CR5-6</strain>
    </source>
</reference>
<feature type="compositionally biased region" description="Polar residues" evidence="1">
    <location>
        <begin position="207"/>
        <end position="217"/>
    </location>
</feature>
<dbReference type="HOGENOM" id="CLU_312862_0_0_1"/>
<feature type="region of interest" description="Disordered" evidence="1">
    <location>
        <begin position="664"/>
        <end position="691"/>
    </location>
</feature>
<feature type="region of interest" description="Disordered" evidence="1">
    <location>
        <begin position="1"/>
        <end position="33"/>
    </location>
</feature>
<feature type="compositionally biased region" description="Basic and acidic residues" evidence="1">
    <location>
        <begin position="675"/>
        <end position="691"/>
    </location>
</feature>
<gene>
    <name evidence="2" type="ORF">PHLGIDRAFT_398283</name>
</gene>
<protein>
    <submittedName>
        <fullName evidence="2">Uncharacterized protein</fullName>
    </submittedName>
</protein>
<feature type="region of interest" description="Disordered" evidence="1">
    <location>
        <begin position="149"/>
        <end position="169"/>
    </location>
</feature>
<feature type="compositionally biased region" description="Basic residues" evidence="1">
    <location>
        <begin position="749"/>
        <end position="765"/>
    </location>
</feature>
<name>A0A0C3P2A5_PHLG1</name>
<feature type="region of interest" description="Disordered" evidence="1">
    <location>
        <begin position="734"/>
        <end position="786"/>
    </location>
</feature>
<dbReference type="EMBL" id="KN840442">
    <property type="protein sequence ID" value="KIP12009.1"/>
    <property type="molecule type" value="Genomic_DNA"/>
</dbReference>
<organism evidence="2 3">
    <name type="scientific">Phlebiopsis gigantea (strain 11061_1 CR5-6)</name>
    <name type="common">White-rot fungus</name>
    <name type="synonym">Peniophora gigantea</name>
    <dbReference type="NCBI Taxonomy" id="745531"/>
    <lineage>
        <taxon>Eukaryota</taxon>
        <taxon>Fungi</taxon>
        <taxon>Dikarya</taxon>
        <taxon>Basidiomycota</taxon>
        <taxon>Agaricomycotina</taxon>
        <taxon>Agaricomycetes</taxon>
        <taxon>Polyporales</taxon>
        <taxon>Phanerochaetaceae</taxon>
        <taxon>Phlebiopsis</taxon>
    </lineage>
</organism>
<feature type="region of interest" description="Disordered" evidence="1">
    <location>
        <begin position="207"/>
        <end position="237"/>
    </location>
</feature>
<feature type="compositionally biased region" description="Low complexity" evidence="1">
    <location>
        <begin position="218"/>
        <end position="236"/>
    </location>
</feature>
<evidence type="ECO:0000313" key="3">
    <source>
        <dbReference type="Proteomes" id="UP000053257"/>
    </source>
</evidence>
<dbReference type="Proteomes" id="UP000053257">
    <property type="component" value="Unassembled WGS sequence"/>
</dbReference>
<keyword evidence="3" id="KW-1185">Reference proteome</keyword>
<feature type="region of interest" description="Disordered" evidence="1">
    <location>
        <begin position="568"/>
        <end position="587"/>
    </location>
</feature>
<feature type="region of interest" description="Disordered" evidence="1">
    <location>
        <begin position="252"/>
        <end position="307"/>
    </location>
</feature>
<sequence length="937" mass="101639">MSTPSRWRHPARKSSTPFFPGAWPDTSAQDVGVTQGLPTHMDRRIQSHQRLTPVPSPSSPLANLDHVTDFHRHLSQSIFSNQFSSQAIASPRVMPPSASSSSTFTYGTNNTISSALATPEPLSPSMSDSPGYKHDPLAWRDQYARGPMEPKGDFNRSIGAASNNKSGSYVPFDTRSSQVPAPPYIPLSLPMHTLSFSPESVASYFTTSEQVSRTDTQTLASPPSSTSASPPTFPLSELTSVTMPSHISKSFYPVLDGPGHRRGANEPYHSPSSIDGAGTDSPVLPSDDDNIPVIDTRSGHSRLRGPGQAFVPSAADMDALGMFAGQLSDVNSVLSIPTSFASGGVADSVINHESFALAGNSRRHTFRRSYSSPSLSPHLSTETLNLPDAQGDAGGLFLQTQWHPPHVGMHSHKNIISATVDAGGTNADRGQLKNKSSRFWNLKTLGQKVRRAFSLKPKSEPFAQDIGVMTTTAVTSVEYTSEHPIPTRRTLRQTKDDRDWLEVGDPFVRDRRRKSMPARSGPEVSRPAPLRPVSFLAMDPEPSLSREIGQRLLSPGPASWIARQSQLNTPIPQKSISTPSPQRNVERDMGIREFSSKQRTTSSPGKSRPTVGGQSRRFSLSSAFHKSRLDILRTAVMPHPPLPTTSHIGGVSTFHDGGRTSDVPIGPPTNNDPQHGFRDTDGSVDVQDTRNRARTLTDTSSYVVDISEANIYSVAERATSIERIRRESSGSVFRTRRESFSGSDARHGVPSKRRSRRFSFSRRALKGQSLPAGRPEDTRSGLPGTSKNASYGWEGLHSVFKGLHSSKAKKEYLRLMQLQRSGSSMGCAEYDPNLTIDTMSFAQTPDVASSAVTSTDHSTCTSPEGLSAPIHTIQMDTLGGGAGGDANVTVSGISSDDDADIVDDAERERVDREEDRGFLRALGLEFDAIARRVEEQV</sequence>
<feature type="region of interest" description="Disordered" evidence="1">
    <location>
        <begin position="511"/>
        <end position="536"/>
    </location>
</feature>
<feature type="compositionally biased region" description="Basic residues" evidence="1">
    <location>
        <begin position="1"/>
        <end position="12"/>
    </location>
</feature>
<feature type="compositionally biased region" description="Polar residues" evidence="1">
    <location>
        <begin position="568"/>
        <end position="583"/>
    </location>
</feature>
<dbReference type="OrthoDB" id="2802145at2759"/>
<evidence type="ECO:0000256" key="1">
    <source>
        <dbReference type="SAM" id="MobiDB-lite"/>
    </source>
</evidence>
<feature type="region of interest" description="Disordered" evidence="1">
    <location>
        <begin position="593"/>
        <end position="619"/>
    </location>
</feature>
<dbReference type="AlphaFoldDB" id="A0A0C3P2A5"/>